<proteinExistence type="predicted"/>
<protein>
    <recommendedName>
        <fullName evidence="3">Aspartate racemase</fullName>
    </recommendedName>
</protein>
<organism evidence="1 2">
    <name type="scientific">Planotetraspora phitsanulokensis</name>
    <dbReference type="NCBI Taxonomy" id="575192"/>
    <lineage>
        <taxon>Bacteria</taxon>
        <taxon>Bacillati</taxon>
        <taxon>Actinomycetota</taxon>
        <taxon>Actinomycetes</taxon>
        <taxon>Streptosporangiales</taxon>
        <taxon>Streptosporangiaceae</taxon>
        <taxon>Planotetraspora</taxon>
    </lineage>
</organism>
<evidence type="ECO:0000313" key="1">
    <source>
        <dbReference type="EMBL" id="GII41341.1"/>
    </source>
</evidence>
<name>A0A8J3UDJ0_9ACTN</name>
<dbReference type="AlphaFoldDB" id="A0A8J3UDJ0"/>
<dbReference type="GO" id="GO:0016855">
    <property type="term" value="F:racemase and epimerase activity, acting on amino acids and derivatives"/>
    <property type="evidence" value="ECO:0007669"/>
    <property type="project" value="InterPro"/>
</dbReference>
<evidence type="ECO:0008006" key="3">
    <source>
        <dbReference type="Google" id="ProtNLM"/>
    </source>
</evidence>
<dbReference type="SUPFAM" id="SSF53681">
    <property type="entry name" value="Aspartate/glutamate racemase"/>
    <property type="match status" value="1"/>
</dbReference>
<dbReference type="InterPro" id="IPR001920">
    <property type="entry name" value="Asp/Glu_race"/>
</dbReference>
<gene>
    <name evidence="1" type="ORF">Pph01_63440</name>
</gene>
<keyword evidence="2" id="KW-1185">Reference proteome</keyword>
<comment type="caution">
    <text evidence="1">The sequence shown here is derived from an EMBL/GenBank/DDBJ whole genome shotgun (WGS) entry which is preliminary data.</text>
</comment>
<sequence>MRIVGLIGGLSWESTLIYYKFFNQRVRERLGGSHSANSLIWSVGYTIVEGWIFADRCDEVSTLLADAGATLERFGADMLLISGNTFNRVTDQVAEGGSVFPSTRMDAEAAADFALAPATHA</sequence>
<dbReference type="Proteomes" id="UP000622547">
    <property type="component" value="Unassembled WGS sequence"/>
</dbReference>
<dbReference type="Gene3D" id="3.40.50.1860">
    <property type="match status" value="1"/>
</dbReference>
<dbReference type="EMBL" id="BOOP01000032">
    <property type="protein sequence ID" value="GII41341.1"/>
    <property type="molecule type" value="Genomic_DNA"/>
</dbReference>
<dbReference type="RefSeq" id="WP_204076812.1">
    <property type="nucleotide sequence ID" value="NZ_BAABHI010000007.1"/>
</dbReference>
<reference evidence="1 2" key="1">
    <citation type="submission" date="2021-01" db="EMBL/GenBank/DDBJ databases">
        <title>Whole genome shotgun sequence of Planotetraspora phitsanulokensis NBRC 104273.</title>
        <authorList>
            <person name="Komaki H."/>
            <person name="Tamura T."/>
        </authorList>
    </citation>
    <scope>NUCLEOTIDE SEQUENCE [LARGE SCALE GENOMIC DNA]</scope>
    <source>
        <strain evidence="1 2">NBRC 104273</strain>
    </source>
</reference>
<accession>A0A8J3UDJ0</accession>
<evidence type="ECO:0000313" key="2">
    <source>
        <dbReference type="Proteomes" id="UP000622547"/>
    </source>
</evidence>